<keyword evidence="5" id="KW-1185">Reference proteome</keyword>
<sequence length="78" mass="8838">MLKWLPIKLSCQILNNIFFIKVLIFMIAHIKKEIDAIRAKDISQVAATETVGGKRQLALLAAVSRDEIMVVDRYGPRN</sequence>
<proteinExistence type="predicted"/>
<protein>
    <submittedName>
        <fullName evidence="3">Uncharacterized protein</fullName>
    </submittedName>
</protein>
<reference evidence="3 4" key="2">
    <citation type="submission" date="2020-05" db="EMBL/GenBank/DDBJ databases">
        <authorList>
            <person name="Campoy J."/>
            <person name="Schneeberger K."/>
            <person name="Spophaly S."/>
        </authorList>
    </citation>
    <scope>NUCLEOTIDE SEQUENCE [LARGE SCALE GENOMIC DNA]</scope>
    <source>
        <strain evidence="3">PruArmRojPasFocal</strain>
    </source>
</reference>
<keyword evidence="1" id="KW-0812">Transmembrane</keyword>
<evidence type="ECO:0000313" key="4">
    <source>
        <dbReference type="Proteomes" id="UP000507222"/>
    </source>
</evidence>
<accession>A0A6J5WZG7</accession>
<feature type="transmembrane region" description="Helical" evidence="1">
    <location>
        <begin position="12"/>
        <end position="30"/>
    </location>
</feature>
<dbReference type="EMBL" id="CAEKKB010000003">
    <property type="protein sequence ID" value="CAB4305387.1"/>
    <property type="molecule type" value="Genomic_DNA"/>
</dbReference>
<keyword evidence="1" id="KW-0472">Membrane</keyword>
<evidence type="ECO:0000313" key="3">
    <source>
        <dbReference type="EMBL" id="CAB4305387.1"/>
    </source>
</evidence>
<dbReference type="EMBL" id="CAEKDK010000003">
    <property type="protein sequence ID" value="CAB4275004.1"/>
    <property type="molecule type" value="Genomic_DNA"/>
</dbReference>
<evidence type="ECO:0000313" key="5">
    <source>
        <dbReference type="Proteomes" id="UP000507245"/>
    </source>
</evidence>
<name>A0A6J5WZG7_PRUAR</name>
<reference evidence="5" key="1">
    <citation type="journal article" date="2020" name="Genome Biol.">
        <title>Gamete binning: chromosome-level and haplotype-resolved genome assembly enabled by high-throughput single-cell sequencing of gamete genomes.</title>
        <authorList>
            <person name="Campoy J.A."/>
            <person name="Sun H."/>
            <person name="Goel M."/>
            <person name="Jiao W.-B."/>
            <person name="Folz-Donahue K."/>
            <person name="Wang N."/>
            <person name="Rubio M."/>
            <person name="Liu C."/>
            <person name="Kukat C."/>
            <person name="Ruiz D."/>
            <person name="Huettel B."/>
            <person name="Schneeberger K."/>
        </authorList>
    </citation>
    <scope>NUCLEOTIDE SEQUENCE [LARGE SCALE GENOMIC DNA]</scope>
    <source>
        <strain evidence="5">cv. Rojo Pasion</strain>
    </source>
</reference>
<evidence type="ECO:0000313" key="2">
    <source>
        <dbReference type="EMBL" id="CAB4275004.1"/>
    </source>
</evidence>
<dbReference type="Proteomes" id="UP000507245">
    <property type="component" value="Unassembled WGS sequence"/>
</dbReference>
<keyword evidence="1" id="KW-1133">Transmembrane helix</keyword>
<organism evidence="3 5">
    <name type="scientific">Prunus armeniaca</name>
    <name type="common">Apricot</name>
    <name type="synonym">Armeniaca vulgaris</name>
    <dbReference type="NCBI Taxonomy" id="36596"/>
    <lineage>
        <taxon>Eukaryota</taxon>
        <taxon>Viridiplantae</taxon>
        <taxon>Streptophyta</taxon>
        <taxon>Embryophyta</taxon>
        <taxon>Tracheophyta</taxon>
        <taxon>Spermatophyta</taxon>
        <taxon>Magnoliopsida</taxon>
        <taxon>eudicotyledons</taxon>
        <taxon>Gunneridae</taxon>
        <taxon>Pentapetalae</taxon>
        <taxon>rosids</taxon>
        <taxon>fabids</taxon>
        <taxon>Rosales</taxon>
        <taxon>Rosaceae</taxon>
        <taxon>Amygdaloideae</taxon>
        <taxon>Amygdaleae</taxon>
        <taxon>Prunus</taxon>
    </lineage>
</organism>
<evidence type="ECO:0000256" key="1">
    <source>
        <dbReference type="SAM" id="Phobius"/>
    </source>
</evidence>
<dbReference type="AlphaFoldDB" id="A0A6J5WZG7"/>
<dbReference type="Proteomes" id="UP000507222">
    <property type="component" value="Unassembled WGS sequence"/>
</dbReference>
<gene>
    <name evidence="2" type="ORF">CURHAP_LOCUS23780</name>
    <name evidence="3" type="ORF">ORAREDHAP_LOCUS23397</name>
</gene>